<dbReference type="Proteomes" id="UP001195483">
    <property type="component" value="Unassembled WGS sequence"/>
</dbReference>
<keyword evidence="2" id="KW-1185">Reference proteome</keyword>
<sequence length="103" mass="11413">MSGKVLSKSGENITMITFEHEEEIFNAQGPTLTSIIGTFATTSMERYKNKVVMGTENFSVCCNFDVKAKRQAIVSNSGLTSTRVQQPQQTKTITRIARCTRTS</sequence>
<organism evidence="1 2">
    <name type="scientific">Potamilus streckersoni</name>
    <dbReference type="NCBI Taxonomy" id="2493646"/>
    <lineage>
        <taxon>Eukaryota</taxon>
        <taxon>Metazoa</taxon>
        <taxon>Spiralia</taxon>
        <taxon>Lophotrochozoa</taxon>
        <taxon>Mollusca</taxon>
        <taxon>Bivalvia</taxon>
        <taxon>Autobranchia</taxon>
        <taxon>Heteroconchia</taxon>
        <taxon>Palaeoheterodonta</taxon>
        <taxon>Unionida</taxon>
        <taxon>Unionoidea</taxon>
        <taxon>Unionidae</taxon>
        <taxon>Ambleminae</taxon>
        <taxon>Lampsilini</taxon>
        <taxon>Potamilus</taxon>
    </lineage>
</organism>
<dbReference type="EMBL" id="JAEAOA010000675">
    <property type="protein sequence ID" value="KAK3606149.1"/>
    <property type="molecule type" value="Genomic_DNA"/>
</dbReference>
<dbReference type="AlphaFoldDB" id="A0AAE0W9L2"/>
<reference evidence="1" key="3">
    <citation type="submission" date="2023-05" db="EMBL/GenBank/DDBJ databases">
        <authorList>
            <person name="Smith C.H."/>
        </authorList>
    </citation>
    <scope>NUCLEOTIDE SEQUENCE</scope>
    <source>
        <strain evidence="1">CHS0354</strain>
        <tissue evidence="1">Mantle</tissue>
    </source>
</reference>
<gene>
    <name evidence="1" type="ORF">CHS0354_010780</name>
</gene>
<name>A0AAE0W9L2_9BIVA</name>
<protein>
    <submittedName>
        <fullName evidence="1">Uncharacterized protein</fullName>
    </submittedName>
</protein>
<reference evidence="1" key="2">
    <citation type="journal article" date="2021" name="Genome Biol. Evol.">
        <title>Developing a high-quality reference genome for a parasitic bivalve with doubly uniparental inheritance (Bivalvia: Unionida).</title>
        <authorList>
            <person name="Smith C.H."/>
        </authorList>
    </citation>
    <scope>NUCLEOTIDE SEQUENCE</scope>
    <source>
        <strain evidence="1">CHS0354</strain>
        <tissue evidence="1">Mantle</tissue>
    </source>
</reference>
<reference evidence="1" key="1">
    <citation type="journal article" date="2021" name="Genome Biol. Evol.">
        <title>A High-Quality Reference Genome for a Parasitic Bivalve with Doubly Uniparental Inheritance (Bivalvia: Unionida).</title>
        <authorList>
            <person name="Smith C.H."/>
        </authorList>
    </citation>
    <scope>NUCLEOTIDE SEQUENCE</scope>
    <source>
        <strain evidence="1">CHS0354</strain>
    </source>
</reference>
<proteinExistence type="predicted"/>
<evidence type="ECO:0000313" key="2">
    <source>
        <dbReference type="Proteomes" id="UP001195483"/>
    </source>
</evidence>
<accession>A0AAE0W9L2</accession>
<comment type="caution">
    <text evidence="1">The sequence shown here is derived from an EMBL/GenBank/DDBJ whole genome shotgun (WGS) entry which is preliminary data.</text>
</comment>
<evidence type="ECO:0000313" key="1">
    <source>
        <dbReference type="EMBL" id="KAK3606149.1"/>
    </source>
</evidence>